<dbReference type="Proteomes" id="UP000325004">
    <property type="component" value="Chromosome"/>
</dbReference>
<dbReference type="SUPFAM" id="SSF54211">
    <property type="entry name" value="Ribosomal protein S5 domain 2-like"/>
    <property type="match status" value="1"/>
</dbReference>
<dbReference type="RefSeq" id="WP_148971831.1">
    <property type="nucleotide sequence ID" value="NZ_CP043316.1"/>
</dbReference>
<dbReference type="KEGG" id="cpri:FZC34_02215"/>
<dbReference type="PROSITE" id="PS00360">
    <property type="entry name" value="RIBOSOMAL_S9"/>
    <property type="match status" value="1"/>
</dbReference>
<dbReference type="OrthoDB" id="9803965at2"/>
<dbReference type="Pfam" id="PF00380">
    <property type="entry name" value="Ribosomal_S9"/>
    <property type="match status" value="1"/>
</dbReference>
<dbReference type="GO" id="GO:0003723">
    <property type="term" value="F:RNA binding"/>
    <property type="evidence" value="ECO:0007669"/>
    <property type="project" value="TreeGrafter"/>
</dbReference>
<protein>
    <recommendedName>
        <fullName evidence="4 5">Small ribosomal subunit protein uS9</fullName>
    </recommendedName>
</protein>
<sequence>MLQDNIVSVAAASEENSISAQAVEASEKSVEQEAPKREKKVDKLGRSYGTGRRKESVARVWFKKSSSGESSFTVNGKTVDEYFTRAFYNLDVKTPLNVSLAEGEVYHIMSTVKGGGLTGQCGAVRHGLSRALVNFDPELHISLKKKGLLTRDSRKVERKKYGHLKARKVTQYSKR</sequence>
<evidence type="ECO:0000256" key="2">
    <source>
        <dbReference type="ARBA" id="ARBA00022980"/>
    </source>
</evidence>
<evidence type="ECO:0000256" key="7">
    <source>
        <dbReference type="SAM" id="MobiDB-lite"/>
    </source>
</evidence>
<dbReference type="InterPro" id="IPR020568">
    <property type="entry name" value="Ribosomal_Su5_D2-typ_SF"/>
</dbReference>
<keyword evidence="2 5" id="KW-0689">Ribosomal protein</keyword>
<dbReference type="GO" id="GO:0006412">
    <property type="term" value="P:translation"/>
    <property type="evidence" value="ECO:0007669"/>
    <property type="project" value="UniProtKB-UniRule"/>
</dbReference>
<accession>A0A5C0UG57</accession>
<evidence type="ECO:0000313" key="9">
    <source>
        <dbReference type="Proteomes" id="UP000325004"/>
    </source>
</evidence>
<feature type="region of interest" description="Disordered" evidence="7">
    <location>
        <begin position="13"/>
        <end position="48"/>
    </location>
</feature>
<dbReference type="FunFam" id="3.30.230.10:FF:000001">
    <property type="entry name" value="30S ribosomal protein S9"/>
    <property type="match status" value="1"/>
</dbReference>
<dbReference type="InterPro" id="IPR023035">
    <property type="entry name" value="Ribosomal_uS9_bac/plastid"/>
</dbReference>
<evidence type="ECO:0000256" key="4">
    <source>
        <dbReference type="ARBA" id="ARBA00035259"/>
    </source>
</evidence>
<dbReference type="InterPro" id="IPR020574">
    <property type="entry name" value="Ribosomal_uS9_CS"/>
</dbReference>
<evidence type="ECO:0000313" key="8">
    <source>
        <dbReference type="EMBL" id="QEK38710.1"/>
    </source>
</evidence>
<keyword evidence="3 5" id="KW-0687">Ribonucleoprotein</keyword>
<dbReference type="GO" id="GO:0003735">
    <property type="term" value="F:structural constituent of ribosome"/>
    <property type="evidence" value="ECO:0007669"/>
    <property type="project" value="InterPro"/>
</dbReference>
<feature type="compositionally biased region" description="Basic and acidic residues" evidence="7">
    <location>
        <begin position="25"/>
        <end position="45"/>
    </location>
</feature>
<reference evidence="8 9" key="1">
    <citation type="submission" date="2019-08" db="EMBL/GenBank/DDBJ databases">
        <title>Highly reduced genomes of protist endosymbionts show evolutionary convergence.</title>
        <authorList>
            <person name="George E."/>
            <person name="Husnik F."/>
            <person name="Tashyreva D."/>
            <person name="Prokopchuk G."/>
            <person name="Horak A."/>
            <person name="Kwong W.K."/>
            <person name="Lukes J."/>
            <person name="Keeling P.J."/>
        </authorList>
    </citation>
    <scope>NUCLEOTIDE SEQUENCE [LARGE SCALE GENOMIC DNA]</scope>
    <source>
        <strain evidence="8">1604LC</strain>
    </source>
</reference>
<evidence type="ECO:0000256" key="5">
    <source>
        <dbReference type="HAMAP-Rule" id="MF_00532"/>
    </source>
</evidence>
<dbReference type="PANTHER" id="PTHR21569:SF1">
    <property type="entry name" value="SMALL RIBOSOMAL SUBUNIT PROTEIN US9M"/>
    <property type="match status" value="1"/>
</dbReference>
<organism evidence="8 9">
    <name type="scientific">Candidatus Cytomitobacter primus</name>
    <dbReference type="NCBI Taxonomy" id="2066024"/>
    <lineage>
        <taxon>Bacteria</taxon>
        <taxon>Pseudomonadati</taxon>
        <taxon>Pseudomonadota</taxon>
        <taxon>Alphaproteobacteria</taxon>
        <taxon>Holosporales</taxon>
        <taxon>Holosporaceae</taxon>
        <taxon>Candidatus Cytomitobacter</taxon>
    </lineage>
</organism>
<evidence type="ECO:0000256" key="1">
    <source>
        <dbReference type="ARBA" id="ARBA00005251"/>
    </source>
</evidence>
<keyword evidence="9" id="KW-1185">Reference proteome</keyword>
<dbReference type="AlphaFoldDB" id="A0A5C0UG57"/>
<proteinExistence type="inferred from homology"/>
<dbReference type="NCBIfam" id="NF001099">
    <property type="entry name" value="PRK00132.1"/>
    <property type="match status" value="1"/>
</dbReference>
<evidence type="ECO:0000256" key="3">
    <source>
        <dbReference type="ARBA" id="ARBA00023274"/>
    </source>
</evidence>
<dbReference type="InterPro" id="IPR014721">
    <property type="entry name" value="Ribsml_uS5_D2-typ_fold_subgr"/>
</dbReference>
<name>A0A5C0UG57_9PROT</name>
<dbReference type="Gene3D" id="3.30.230.10">
    <property type="match status" value="1"/>
</dbReference>
<dbReference type="HAMAP" id="MF_00532_B">
    <property type="entry name" value="Ribosomal_uS9_B"/>
    <property type="match status" value="1"/>
</dbReference>
<dbReference type="InterPro" id="IPR000754">
    <property type="entry name" value="Ribosomal_uS9"/>
</dbReference>
<dbReference type="PANTHER" id="PTHR21569">
    <property type="entry name" value="RIBOSOMAL PROTEIN S9"/>
    <property type="match status" value="1"/>
</dbReference>
<dbReference type="EMBL" id="CP043316">
    <property type="protein sequence ID" value="QEK38710.1"/>
    <property type="molecule type" value="Genomic_DNA"/>
</dbReference>
<comment type="similarity">
    <text evidence="1 5 6">Belongs to the universal ribosomal protein uS9 family.</text>
</comment>
<dbReference type="GO" id="GO:0022627">
    <property type="term" value="C:cytosolic small ribosomal subunit"/>
    <property type="evidence" value="ECO:0007669"/>
    <property type="project" value="TreeGrafter"/>
</dbReference>
<gene>
    <name evidence="5 8" type="primary">rpsI</name>
    <name evidence="8" type="ORF">FZC34_02215</name>
</gene>
<evidence type="ECO:0000256" key="6">
    <source>
        <dbReference type="RuleBase" id="RU003815"/>
    </source>
</evidence>